<dbReference type="PANTHER" id="PTHR31419:SF1">
    <property type="entry name" value="PROTEIN PIN-LIKES 6"/>
    <property type="match status" value="1"/>
</dbReference>
<gene>
    <name evidence="6" type="ORF">AB1Y20_009525</name>
</gene>
<comment type="caution">
    <text evidence="6">The sequence shown here is derived from an EMBL/GenBank/DDBJ whole genome shotgun (WGS) entry which is preliminary data.</text>
</comment>
<dbReference type="InterPro" id="IPR004776">
    <property type="entry name" value="Mem_transp_PIN-like"/>
</dbReference>
<feature type="transmembrane region" description="Helical" evidence="5">
    <location>
        <begin position="155"/>
        <end position="177"/>
    </location>
</feature>
<keyword evidence="4 5" id="KW-0472">Membrane</keyword>
<feature type="transmembrane region" description="Helical" evidence="5">
    <location>
        <begin position="314"/>
        <end position="335"/>
    </location>
</feature>
<evidence type="ECO:0000313" key="6">
    <source>
        <dbReference type="EMBL" id="KAL1528164.1"/>
    </source>
</evidence>
<dbReference type="GO" id="GO:0055085">
    <property type="term" value="P:transmembrane transport"/>
    <property type="evidence" value="ECO:0007669"/>
    <property type="project" value="InterPro"/>
</dbReference>
<name>A0AB34K0J7_PRYPA</name>
<feature type="transmembrane region" description="Helical" evidence="5">
    <location>
        <begin position="91"/>
        <end position="109"/>
    </location>
</feature>
<feature type="transmembrane region" description="Helical" evidence="5">
    <location>
        <begin position="356"/>
        <end position="377"/>
    </location>
</feature>
<dbReference type="Proteomes" id="UP001515480">
    <property type="component" value="Unassembled WGS sequence"/>
</dbReference>
<protein>
    <recommendedName>
        <fullName evidence="8">Auxin efflux carrier</fullName>
    </recommendedName>
</protein>
<comment type="subcellular location">
    <subcellularLocation>
        <location evidence="1">Membrane</location>
        <topology evidence="1">Multi-pass membrane protein</topology>
    </subcellularLocation>
</comment>
<evidence type="ECO:0008006" key="8">
    <source>
        <dbReference type="Google" id="ProtNLM"/>
    </source>
</evidence>
<keyword evidence="7" id="KW-1185">Reference proteome</keyword>
<sequence>MAPWHPYCAGALDAHVMLGILIASLRAVGCAATLASAGFGMARMGLMTPAVSKGLSHLSVKLLIPSLLFSSVVPGITPSLILYAWPLLVLPALYLLIGLLIGLLVVFLVKPPETFRLGTVAACTFGNTTGIPIVLISVMQQSLSRSVFAELADPLLFLSIQLFTFPLFQWLFGYLIFERDGFLAACVLGGQAEELPLSAHDDPVWRETEGMPARDGSVSNSYISMMSVGEDYLTTAYRNAPSVREIVRPPSLSQRLYQAFVEQPNYSQAFSRYGRGLWRLIKRVFVPPVLGVSLGVFFGLLLRQLLLPAEVAPLGWLFLGLSKLGAAAVPVNLILHGAAMSRVPESGRLPPLTATGIVVGRLVLMPISGLVVARVISVYLQVPYLVSDTFWLVFLIASCTPTANNMVAMCELAGEDRRAMSAAIFYQYCAAPIVLPGVLTLFVAFICKTRDADLP</sequence>
<proteinExistence type="predicted"/>
<evidence type="ECO:0000256" key="5">
    <source>
        <dbReference type="SAM" id="Phobius"/>
    </source>
</evidence>
<feature type="transmembrane region" description="Helical" evidence="5">
    <location>
        <begin position="389"/>
        <end position="413"/>
    </location>
</feature>
<evidence type="ECO:0000256" key="4">
    <source>
        <dbReference type="ARBA" id="ARBA00023136"/>
    </source>
</evidence>
<feature type="transmembrane region" description="Helical" evidence="5">
    <location>
        <begin position="62"/>
        <end position="85"/>
    </location>
</feature>
<feature type="transmembrane region" description="Helical" evidence="5">
    <location>
        <begin position="20"/>
        <end position="42"/>
    </location>
</feature>
<keyword evidence="3 5" id="KW-1133">Transmembrane helix</keyword>
<evidence type="ECO:0000256" key="2">
    <source>
        <dbReference type="ARBA" id="ARBA00022692"/>
    </source>
</evidence>
<reference evidence="6 7" key="1">
    <citation type="journal article" date="2024" name="Science">
        <title>Giant polyketide synthase enzymes in the biosynthesis of giant marine polyether toxins.</title>
        <authorList>
            <person name="Fallon T.R."/>
            <person name="Shende V.V."/>
            <person name="Wierzbicki I.H."/>
            <person name="Pendleton A.L."/>
            <person name="Watervoot N.F."/>
            <person name="Auber R.P."/>
            <person name="Gonzalez D.J."/>
            <person name="Wisecaver J.H."/>
            <person name="Moore B.S."/>
        </authorList>
    </citation>
    <scope>NUCLEOTIDE SEQUENCE [LARGE SCALE GENOMIC DNA]</scope>
    <source>
        <strain evidence="6 7">12B1</strain>
    </source>
</reference>
<keyword evidence="2 5" id="KW-0812">Transmembrane</keyword>
<feature type="transmembrane region" description="Helical" evidence="5">
    <location>
        <begin position="121"/>
        <end position="143"/>
    </location>
</feature>
<evidence type="ECO:0000313" key="7">
    <source>
        <dbReference type="Proteomes" id="UP001515480"/>
    </source>
</evidence>
<evidence type="ECO:0000256" key="1">
    <source>
        <dbReference type="ARBA" id="ARBA00004141"/>
    </source>
</evidence>
<evidence type="ECO:0000256" key="3">
    <source>
        <dbReference type="ARBA" id="ARBA00022989"/>
    </source>
</evidence>
<dbReference type="Pfam" id="PF03547">
    <property type="entry name" value="Mem_trans"/>
    <property type="match status" value="1"/>
</dbReference>
<dbReference type="GO" id="GO:0016020">
    <property type="term" value="C:membrane"/>
    <property type="evidence" value="ECO:0007669"/>
    <property type="project" value="UniProtKB-SubCell"/>
</dbReference>
<dbReference type="InterPro" id="IPR039305">
    <property type="entry name" value="PILS2/6"/>
</dbReference>
<dbReference type="AlphaFoldDB" id="A0AB34K0J7"/>
<feature type="transmembrane region" description="Helical" evidence="5">
    <location>
        <begin position="425"/>
        <end position="446"/>
    </location>
</feature>
<dbReference type="PANTHER" id="PTHR31419">
    <property type="entry name" value="PROTEIN PIN-LIKES 2"/>
    <property type="match status" value="1"/>
</dbReference>
<dbReference type="EMBL" id="JBGBPQ010000002">
    <property type="protein sequence ID" value="KAL1528164.1"/>
    <property type="molecule type" value="Genomic_DNA"/>
</dbReference>
<feature type="transmembrane region" description="Helical" evidence="5">
    <location>
        <begin position="284"/>
        <end position="302"/>
    </location>
</feature>
<organism evidence="6 7">
    <name type="scientific">Prymnesium parvum</name>
    <name type="common">Toxic golden alga</name>
    <dbReference type="NCBI Taxonomy" id="97485"/>
    <lineage>
        <taxon>Eukaryota</taxon>
        <taxon>Haptista</taxon>
        <taxon>Haptophyta</taxon>
        <taxon>Prymnesiophyceae</taxon>
        <taxon>Prymnesiales</taxon>
        <taxon>Prymnesiaceae</taxon>
        <taxon>Prymnesium</taxon>
    </lineage>
</organism>
<accession>A0AB34K0J7</accession>